<accession>A0A0U3L961</accession>
<dbReference type="AlphaFoldDB" id="A0A0U3L961"/>
<dbReference type="Proteomes" id="UP000060699">
    <property type="component" value="Chromosome"/>
</dbReference>
<name>A0A0U3L961_9BURK</name>
<protein>
    <submittedName>
        <fullName evidence="1">Uncharacterized protein</fullName>
    </submittedName>
</protein>
<dbReference type="RefSeq" id="WP_116001812.1">
    <property type="nucleotide sequence ID" value="NZ_CP013729.1"/>
</dbReference>
<proteinExistence type="predicted"/>
<keyword evidence="2" id="KW-1185">Reference proteome</keyword>
<sequence>MSSVLSSSAFSASVNSTLSSAHTLWMSADVVWALFLVLLALSMLVSLRFDWLRVWWLDQWRQLSGADTAEDPLSDAISMPRSISRSMPRPPQQLRAHSPRTGHSLTPAHRLDRPHPPLLTTAGTAQRPLFHRSGRRH</sequence>
<evidence type="ECO:0000313" key="1">
    <source>
        <dbReference type="EMBL" id="ALV04607.1"/>
    </source>
</evidence>
<evidence type="ECO:0000313" key="2">
    <source>
        <dbReference type="Proteomes" id="UP000060699"/>
    </source>
</evidence>
<organism evidence="1 2">
    <name type="scientific">Roseateles depolymerans</name>
    <dbReference type="NCBI Taxonomy" id="76731"/>
    <lineage>
        <taxon>Bacteria</taxon>
        <taxon>Pseudomonadati</taxon>
        <taxon>Pseudomonadota</taxon>
        <taxon>Betaproteobacteria</taxon>
        <taxon>Burkholderiales</taxon>
        <taxon>Sphaerotilaceae</taxon>
        <taxon>Roseateles</taxon>
    </lineage>
</organism>
<dbReference type="STRING" id="76731.RD2015_102"/>
<reference evidence="1 2" key="1">
    <citation type="submission" date="2015-12" db="EMBL/GenBank/DDBJ databases">
        <title>Complete genome of Roseateles depolymerans KCTC 42856.</title>
        <authorList>
            <person name="Kim K.M."/>
        </authorList>
    </citation>
    <scope>NUCLEOTIDE SEQUENCE [LARGE SCALE GENOMIC DNA]</scope>
    <source>
        <strain evidence="1 2">KCTC 42856</strain>
    </source>
</reference>
<dbReference type="KEGG" id="rdp:RD2015_102"/>
<dbReference type="OrthoDB" id="9155050at2"/>
<gene>
    <name evidence="1" type="ORF">RD2015_102</name>
</gene>
<dbReference type="EMBL" id="CP013729">
    <property type="protein sequence ID" value="ALV04607.1"/>
    <property type="molecule type" value="Genomic_DNA"/>
</dbReference>